<dbReference type="EMBL" id="JAGGJX010000003">
    <property type="protein sequence ID" value="MBP1855557.1"/>
    <property type="molecule type" value="Genomic_DNA"/>
</dbReference>
<proteinExistence type="predicted"/>
<dbReference type="Proteomes" id="UP000767291">
    <property type="component" value="Unassembled WGS sequence"/>
</dbReference>
<sequence>MKSNEEVLNLVYQIRDDLEYEVDEKNIVTIIKRQDHWVQRFFRKLQFKIPEVTYIKLDAYSSFIFLNIDGNRTVKEIGEIMDEKYGEEAKPLYERLLLFLNHIEVNAKYIVRIEKDFVEINPDEDKSLEK</sequence>
<dbReference type="Pfam" id="PF05402">
    <property type="entry name" value="PqqD"/>
    <property type="match status" value="1"/>
</dbReference>
<accession>A0ABS4EC87</accession>
<keyword evidence="2" id="KW-1185">Reference proteome</keyword>
<gene>
    <name evidence="1" type="ORF">J2Z43_001952</name>
</gene>
<comment type="caution">
    <text evidence="1">The sequence shown here is derived from an EMBL/GenBank/DDBJ whole genome shotgun (WGS) entry which is preliminary data.</text>
</comment>
<evidence type="ECO:0000313" key="2">
    <source>
        <dbReference type="Proteomes" id="UP000767291"/>
    </source>
</evidence>
<dbReference type="InterPro" id="IPR041881">
    <property type="entry name" value="PqqD_sf"/>
</dbReference>
<organism evidence="1 2">
    <name type="scientific">Metaclostridioides mangenotii</name>
    <dbReference type="NCBI Taxonomy" id="1540"/>
    <lineage>
        <taxon>Bacteria</taxon>
        <taxon>Bacillati</taxon>
        <taxon>Bacillota</taxon>
        <taxon>Clostridia</taxon>
        <taxon>Peptostreptococcales</taxon>
        <taxon>Peptostreptococcaceae</taxon>
        <taxon>Metaclostridioides</taxon>
    </lineage>
</organism>
<reference evidence="1 2" key="1">
    <citation type="submission" date="2021-03" db="EMBL/GenBank/DDBJ databases">
        <title>Genomic Encyclopedia of Type Strains, Phase IV (KMG-IV): sequencing the most valuable type-strain genomes for metagenomic binning, comparative biology and taxonomic classification.</title>
        <authorList>
            <person name="Goeker M."/>
        </authorList>
    </citation>
    <scope>NUCLEOTIDE SEQUENCE [LARGE SCALE GENOMIC DNA]</scope>
    <source>
        <strain evidence="1 2">DSM 1289</strain>
    </source>
</reference>
<dbReference type="InterPro" id="IPR008792">
    <property type="entry name" value="PQQD"/>
</dbReference>
<protein>
    <recommendedName>
        <fullName evidence="3">Coenzyme PQQ synthesis protein D (PqqD)</fullName>
    </recommendedName>
</protein>
<evidence type="ECO:0008006" key="3">
    <source>
        <dbReference type="Google" id="ProtNLM"/>
    </source>
</evidence>
<name>A0ABS4EC87_9FIRM</name>
<dbReference type="Gene3D" id="1.10.10.1150">
    <property type="entry name" value="Coenzyme PQQ synthesis protein D (PqqD)"/>
    <property type="match status" value="1"/>
</dbReference>
<evidence type="ECO:0000313" key="1">
    <source>
        <dbReference type="EMBL" id="MBP1855557.1"/>
    </source>
</evidence>
<dbReference type="RefSeq" id="WP_209456974.1">
    <property type="nucleotide sequence ID" value="NZ_BAAACS010000011.1"/>
</dbReference>